<dbReference type="Pfam" id="PF05569">
    <property type="entry name" value="Peptidase_M56"/>
    <property type="match status" value="1"/>
</dbReference>
<feature type="region of interest" description="Disordered" evidence="5">
    <location>
        <begin position="324"/>
        <end position="345"/>
    </location>
</feature>
<dbReference type="PROSITE" id="PS52015">
    <property type="entry name" value="TONB_CTD"/>
    <property type="match status" value="1"/>
</dbReference>
<dbReference type="GeneID" id="57877627"/>
<feature type="transmembrane region" description="Helical" evidence="6">
    <location>
        <begin position="99"/>
        <end position="118"/>
    </location>
</feature>
<dbReference type="EMBL" id="FP565176">
    <property type="protein sequence ID" value="CBA16797.1"/>
    <property type="molecule type" value="Genomic_DNA"/>
</dbReference>
<dbReference type="OrthoDB" id="1628901at2"/>
<keyword evidence="9" id="KW-1185">Reference proteome</keyword>
<dbReference type="AlphaFoldDB" id="D2UEK4"/>
<dbReference type="PATRIC" id="fig|29447.3.peg.2283"/>
<keyword evidence="4 6" id="KW-0472">Membrane</keyword>
<dbReference type="Proteomes" id="UP000001890">
    <property type="component" value="Chromosome"/>
</dbReference>
<reference evidence="8 9" key="1">
    <citation type="journal article" date="2009" name="BMC Genomics">
        <title>The complete genome sequence of Xanthomonas albilineans provides new insights into the reductive genome evolution of the xylem-limited Xanthomonadaceae.</title>
        <authorList>
            <person name="Pieretti I."/>
            <person name="Royer M."/>
            <person name="Barbe V."/>
            <person name="Carrere S."/>
            <person name="Koebnik R."/>
            <person name="Cociancich S."/>
            <person name="Couloux A."/>
            <person name="Darrasse A."/>
            <person name="Gouzy J."/>
            <person name="Jacques M.A."/>
            <person name="Lauber E."/>
            <person name="Manceau C."/>
            <person name="Mangenot S."/>
            <person name="Poussier S."/>
            <person name="Segurens B."/>
            <person name="Szurek B."/>
            <person name="Verdier V."/>
            <person name="Arlat M."/>
            <person name="Rott P."/>
        </authorList>
    </citation>
    <scope>NUCLEOTIDE SEQUENCE [LARGE SCALE GENOMIC DNA]</scope>
    <source>
        <strain evidence="9">GPE PC73 / CFBP 7063</strain>
    </source>
</reference>
<protein>
    <submittedName>
        <fullName evidence="8">Putative blar1 antirepressor protein</fullName>
    </submittedName>
</protein>
<evidence type="ECO:0000256" key="5">
    <source>
        <dbReference type="SAM" id="MobiDB-lite"/>
    </source>
</evidence>
<keyword evidence="3 6" id="KW-1133">Transmembrane helix</keyword>
<dbReference type="Pfam" id="PF03544">
    <property type="entry name" value="TonB_C"/>
    <property type="match status" value="1"/>
</dbReference>
<dbReference type="SUPFAM" id="SSF74653">
    <property type="entry name" value="TolA/TonB C-terminal domain"/>
    <property type="match status" value="1"/>
</dbReference>
<gene>
    <name evidence="8" type="primary">blaR1</name>
    <name evidence="8" type="ordered locus">XALc_2316</name>
</gene>
<feature type="transmembrane region" description="Helical" evidence="6">
    <location>
        <begin position="6"/>
        <end position="27"/>
    </location>
</feature>
<dbReference type="PANTHER" id="PTHR34978">
    <property type="entry name" value="POSSIBLE SENSOR-TRANSDUCER PROTEIN BLAR"/>
    <property type="match status" value="1"/>
</dbReference>
<evidence type="ECO:0000256" key="2">
    <source>
        <dbReference type="ARBA" id="ARBA00022692"/>
    </source>
</evidence>
<keyword evidence="2 6" id="KW-0812">Transmembrane</keyword>
<dbReference type="InterPro" id="IPR052173">
    <property type="entry name" value="Beta-lactam_resp_regulator"/>
</dbReference>
<dbReference type="KEGG" id="xal:XALC_2316"/>
<evidence type="ECO:0000313" key="8">
    <source>
        <dbReference type="EMBL" id="CBA16797.1"/>
    </source>
</evidence>
<dbReference type="eggNOG" id="COG4219">
    <property type="taxonomic scope" value="Bacteria"/>
</dbReference>
<evidence type="ECO:0000259" key="7">
    <source>
        <dbReference type="PROSITE" id="PS52015"/>
    </source>
</evidence>
<dbReference type="STRING" id="380358.XALC_2316"/>
<dbReference type="PANTHER" id="PTHR34978:SF3">
    <property type="entry name" value="SLR0241 PROTEIN"/>
    <property type="match status" value="1"/>
</dbReference>
<dbReference type="eggNOG" id="COG0810">
    <property type="taxonomic scope" value="Bacteria"/>
</dbReference>
<dbReference type="RefSeq" id="WP_012916795.1">
    <property type="nucleotide sequence ID" value="NC_013722.1"/>
</dbReference>
<feature type="transmembrane region" description="Helical" evidence="6">
    <location>
        <begin position="34"/>
        <end position="56"/>
    </location>
</feature>
<dbReference type="GO" id="GO:0016020">
    <property type="term" value="C:membrane"/>
    <property type="evidence" value="ECO:0007669"/>
    <property type="project" value="UniProtKB-SubCell"/>
</dbReference>
<dbReference type="GO" id="GO:0055085">
    <property type="term" value="P:transmembrane transport"/>
    <property type="evidence" value="ECO:0007669"/>
    <property type="project" value="InterPro"/>
</dbReference>
<sequence length="490" mass="51821">MSIEAIVTSLATTALAGSVAIVAVLALRTPMRRVFGAGIAYALWIAVPLALLATLVPGGWRPPLPATFAVAMPSVQVGAPHVVADASAAAASLAMGAGAAWLLALWALGMMTMAALLWRQQYRYRRSLGRLQPSEPGVSIAQHALHGPLVLGAWRPQVVLPVDFAQRYPPQQAQLVLAHERMHIARGDTRCNLLLAALRCVYWFNPLLHWAATRFRVDQELACDAAVLARHPSSRRSYAEAMLQTQLDAVALPVGCHWRASALLRQRIVLLQRPVVRGWRRGVGIAVVAMAALGGSVAALVFPASVPANAMARDVVPSGVVKDTLDQPAPRGASHPGTATAGASARIPTSRFMPPPHYPNAAIRAGISGKLVLLLKVDAVGKVRAVRVLDHGSGSPALDAAAVAAAWQWRFNPAMAHGRAVAAMLKVPVAFEVGMDPVSPPAGVADAGRYRWYRLGEEAGKGVADLCDKLTPDTRGRTALPLCGMTTAVR</sequence>
<dbReference type="InterPro" id="IPR006260">
    <property type="entry name" value="TonB/TolA_C"/>
</dbReference>
<feature type="domain" description="TonB C-terminal" evidence="7">
    <location>
        <begin position="343"/>
        <end position="440"/>
    </location>
</feature>
<evidence type="ECO:0000313" key="9">
    <source>
        <dbReference type="Proteomes" id="UP000001890"/>
    </source>
</evidence>
<dbReference type="NCBIfam" id="TIGR01352">
    <property type="entry name" value="tonB_Cterm"/>
    <property type="match status" value="1"/>
</dbReference>
<proteinExistence type="predicted"/>
<dbReference type="InterPro" id="IPR008756">
    <property type="entry name" value="Peptidase_M56"/>
</dbReference>
<accession>D2UEK4</accession>
<dbReference type="InterPro" id="IPR037682">
    <property type="entry name" value="TonB_C"/>
</dbReference>
<evidence type="ECO:0000256" key="6">
    <source>
        <dbReference type="SAM" id="Phobius"/>
    </source>
</evidence>
<dbReference type="Gene3D" id="3.30.1150.10">
    <property type="match status" value="1"/>
</dbReference>
<organism evidence="8 9">
    <name type="scientific">Xanthomonas albilineans (strain GPE PC73 / CFBP 7063)</name>
    <dbReference type="NCBI Taxonomy" id="380358"/>
    <lineage>
        <taxon>Bacteria</taxon>
        <taxon>Pseudomonadati</taxon>
        <taxon>Pseudomonadota</taxon>
        <taxon>Gammaproteobacteria</taxon>
        <taxon>Lysobacterales</taxon>
        <taxon>Lysobacteraceae</taxon>
        <taxon>Xanthomonas</taxon>
    </lineage>
</organism>
<evidence type="ECO:0000256" key="1">
    <source>
        <dbReference type="ARBA" id="ARBA00004167"/>
    </source>
</evidence>
<comment type="subcellular location">
    <subcellularLocation>
        <location evidence="1">Membrane</location>
        <topology evidence="1">Single-pass membrane protein</topology>
    </subcellularLocation>
</comment>
<evidence type="ECO:0000256" key="3">
    <source>
        <dbReference type="ARBA" id="ARBA00022989"/>
    </source>
</evidence>
<name>D2UEK4_XANAP</name>
<feature type="transmembrane region" description="Helical" evidence="6">
    <location>
        <begin position="282"/>
        <end position="302"/>
    </location>
</feature>
<dbReference type="CDD" id="cd07341">
    <property type="entry name" value="M56_BlaR1_MecR1_like"/>
    <property type="match status" value="1"/>
</dbReference>
<evidence type="ECO:0000256" key="4">
    <source>
        <dbReference type="ARBA" id="ARBA00023136"/>
    </source>
</evidence>